<keyword evidence="1" id="KW-0472">Membrane</keyword>
<gene>
    <name evidence="2" type="ORF">DSOUD_3288</name>
</gene>
<sequence length="121" mass="13911">MFFRFLADLIVVIHLLFILLVVFGGLLVWWRRYLIWLHLPAVIWGVGIELLGGVCPLTPLEVRLREGAAQQGYQGGFIEHYLIPIIYPLEMTRSVQIGLGLAVLVVNLAIYAWIWRRRRSG</sequence>
<reference evidence="2 3" key="1">
    <citation type="submission" date="2015-07" db="EMBL/GenBank/DDBJ databases">
        <title>Isolation and Genomic Characterization of a Novel Halophilic Metal-Reducing Deltaproteobacterium from the Deep Subsurface.</title>
        <authorList>
            <person name="Badalamenti J.P."/>
            <person name="Summers Z.M."/>
            <person name="Gralnick J.A."/>
            <person name="Bond D.R."/>
        </authorList>
    </citation>
    <scope>NUCLEOTIDE SEQUENCE [LARGE SCALE GENOMIC DNA]</scope>
    <source>
        <strain evidence="2 3">WTL</strain>
    </source>
</reference>
<feature type="transmembrane region" description="Helical" evidence="1">
    <location>
        <begin position="97"/>
        <end position="115"/>
    </location>
</feature>
<evidence type="ECO:0000313" key="3">
    <source>
        <dbReference type="Proteomes" id="UP000057158"/>
    </source>
</evidence>
<keyword evidence="1" id="KW-0812">Transmembrane</keyword>
<organism evidence="2 3">
    <name type="scientific">Desulfuromonas soudanensis</name>
    <dbReference type="NCBI Taxonomy" id="1603606"/>
    <lineage>
        <taxon>Bacteria</taxon>
        <taxon>Pseudomonadati</taxon>
        <taxon>Thermodesulfobacteriota</taxon>
        <taxon>Desulfuromonadia</taxon>
        <taxon>Desulfuromonadales</taxon>
        <taxon>Desulfuromonadaceae</taxon>
        <taxon>Desulfuromonas</taxon>
    </lineage>
</organism>
<evidence type="ECO:0000313" key="2">
    <source>
        <dbReference type="EMBL" id="ALC18008.1"/>
    </source>
</evidence>
<evidence type="ECO:0000256" key="1">
    <source>
        <dbReference type="SAM" id="Phobius"/>
    </source>
</evidence>
<name>A0A0M4D3Z2_9BACT</name>
<dbReference type="Pfam" id="PF10861">
    <property type="entry name" value="DUF2784"/>
    <property type="match status" value="1"/>
</dbReference>
<accession>A0A0M4D3Z2</accession>
<evidence type="ECO:0008006" key="4">
    <source>
        <dbReference type="Google" id="ProtNLM"/>
    </source>
</evidence>
<dbReference type="InterPro" id="IPR021218">
    <property type="entry name" value="DUF2784"/>
</dbReference>
<dbReference type="PATRIC" id="fig|1603606.3.peg.3537"/>
<proteinExistence type="predicted"/>
<dbReference type="OrthoDB" id="370375at2"/>
<keyword evidence="3" id="KW-1185">Reference proteome</keyword>
<dbReference type="AlphaFoldDB" id="A0A0M4D3Z2"/>
<dbReference type="KEGG" id="des:DSOUD_3288"/>
<protein>
    <recommendedName>
        <fullName evidence="4">DUF2784 domain-containing protein</fullName>
    </recommendedName>
</protein>
<feature type="transmembrane region" description="Helical" evidence="1">
    <location>
        <begin position="6"/>
        <end position="28"/>
    </location>
</feature>
<dbReference type="STRING" id="1603606.DSOUD_3288"/>
<feature type="transmembrane region" description="Helical" evidence="1">
    <location>
        <begin position="35"/>
        <end position="54"/>
    </location>
</feature>
<dbReference type="RefSeq" id="WP_053551970.1">
    <property type="nucleotide sequence ID" value="NZ_CP010802.1"/>
</dbReference>
<dbReference type="Proteomes" id="UP000057158">
    <property type="component" value="Chromosome"/>
</dbReference>
<dbReference type="EMBL" id="CP010802">
    <property type="protein sequence ID" value="ALC18008.1"/>
    <property type="molecule type" value="Genomic_DNA"/>
</dbReference>
<keyword evidence="1" id="KW-1133">Transmembrane helix</keyword>